<dbReference type="SUPFAM" id="SSF55874">
    <property type="entry name" value="ATPase domain of HSP90 chaperone/DNA topoisomerase II/histidine kinase"/>
    <property type="match status" value="1"/>
</dbReference>
<name>A0A225MM44_9BURK</name>
<reference evidence="4" key="1">
    <citation type="submission" date="2017-06" db="EMBL/GenBank/DDBJ databases">
        <title>Herbaspirillum phytohormonus sp. nov., isolated from the root nodule of Robinia pseudoacacia in lead-zinc mine.</title>
        <authorList>
            <person name="Fan M."/>
            <person name="Lin Y."/>
        </authorList>
    </citation>
    <scope>NUCLEOTIDE SEQUENCE [LARGE SCALE GENOMIC DNA]</scope>
    <source>
        <strain evidence="4">SC-089</strain>
    </source>
</reference>
<keyword evidence="3" id="KW-0418">Kinase</keyword>
<comment type="caution">
    <text evidence="3">The sequence shown here is derived from an EMBL/GenBank/DDBJ whole genome shotgun (WGS) entry which is preliminary data.</text>
</comment>
<dbReference type="InterPro" id="IPR036890">
    <property type="entry name" value="HATPase_C_sf"/>
</dbReference>
<dbReference type="PANTHER" id="PTHR34220:SF7">
    <property type="entry name" value="SENSOR HISTIDINE KINASE YPDA"/>
    <property type="match status" value="1"/>
</dbReference>
<protein>
    <submittedName>
        <fullName evidence="3">Sensor histidine kinase</fullName>
    </submittedName>
</protein>
<evidence type="ECO:0000313" key="3">
    <source>
        <dbReference type="EMBL" id="OWT62042.1"/>
    </source>
</evidence>
<dbReference type="InterPro" id="IPR050640">
    <property type="entry name" value="Bact_2-comp_sensor_kinase"/>
</dbReference>
<gene>
    <name evidence="3" type="ORF">CEY11_09565</name>
</gene>
<evidence type="ECO:0000259" key="2">
    <source>
        <dbReference type="Pfam" id="PF06580"/>
    </source>
</evidence>
<feature type="transmembrane region" description="Helical" evidence="1">
    <location>
        <begin position="24"/>
        <end position="41"/>
    </location>
</feature>
<keyword evidence="4" id="KW-1185">Reference proteome</keyword>
<accession>A0A225MM44</accession>
<keyword evidence="1" id="KW-1133">Transmembrane helix</keyword>
<feature type="transmembrane region" description="Helical" evidence="1">
    <location>
        <begin position="126"/>
        <end position="146"/>
    </location>
</feature>
<evidence type="ECO:0000256" key="1">
    <source>
        <dbReference type="SAM" id="Phobius"/>
    </source>
</evidence>
<dbReference type="EMBL" id="NJIH01000004">
    <property type="protein sequence ID" value="OWT62042.1"/>
    <property type="molecule type" value="Genomic_DNA"/>
</dbReference>
<organism evidence="3 4">
    <name type="scientific">Candidimonas nitroreducens</name>
    <dbReference type="NCBI Taxonomy" id="683354"/>
    <lineage>
        <taxon>Bacteria</taxon>
        <taxon>Pseudomonadati</taxon>
        <taxon>Pseudomonadota</taxon>
        <taxon>Betaproteobacteria</taxon>
        <taxon>Burkholderiales</taxon>
        <taxon>Alcaligenaceae</taxon>
        <taxon>Candidimonas</taxon>
    </lineage>
</organism>
<evidence type="ECO:0000313" key="4">
    <source>
        <dbReference type="Proteomes" id="UP000214603"/>
    </source>
</evidence>
<keyword evidence="3" id="KW-0808">Transferase</keyword>
<feature type="transmembrane region" description="Helical" evidence="1">
    <location>
        <begin position="82"/>
        <end position="106"/>
    </location>
</feature>
<feature type="domain" description="Signal transduction histidine kinase internal region" evidence="2">
    <location>
        <begin position="159"/>
        <end position="238"/>
    </location>
</feature>
<dbReference type="AlphaFoldDB" id="A0A225MM44"/>
<dbReference type="GO" id="GO:0016020">
    <property type="term" value="C:membrane"/>
    <property type="evidence" value="ECO:0007669"/>
    <property type="project" value="InterPro"/>
</dbReference>
<keyword evidence="1" id="KW-0472">Membrane</keyword>
<dbReference type="InterPro" id="IPR010559">
    <property type="entry name" value="Sig_transdc_His_kin_internal"/>
</dbReference>
<feature type="transmembrane region" description="Helical" evidence="1">
    <location>
        <begin position="47"/>
        <end position="70"/>
    </location>
</feature>
<proteinExistence type="predicted"/>
<dbReference type="RefSeq" id="WP_088603130.1">
    <property type="nucleotide sequence ID" value="NZ_NJIH01000004.1"/>
</dbReference>
<dbReference type="Proteomes" id="UP000214603">
    <property type="component" value="Unassembled WGS sequence"/>
</dbReference>
<dbReference type="Pfam" id="PF06580">
    <property type="entry name" value="His_kinase"/>
    <property type="match status" value="1"/>
</dbReference>
<keyword evidence="1" id="KW-0812">Transmembrane</keyword>
<dbReference type="OrthoDB" id="2514702at2"/>
<dbReference type="GO" id="GO:0000155">
    <property type="term" value="F:phosphorelay sensor kinase activity"/>
    <property type="evidence" value="ECO:0007669"/>
    <property type="project" value="InterPro"/>
</dbReference>
<dbReference type="Gene3D" id="3.30.565.10">
    <property type="entry name" value="Histidine kinase-like ATPase, C-terminal domain"/>
    <property type="match status" value="1"/>
</dbReference>
<sequence>MTPASVIPDFNQGDLTWGFWRAQIAIWIVFALFGFVGRMAFFGNVEAAIWLTLCQEPLGFGLTSVAAVLYERRRSKANPPGLVVVCVVLLCMGASTLLASTGYAIHQLLVPSVIEAVPRHQFRLGVFHYMAVLPIWSLIYFGVSAVHSRMRAESRALRMELERLQQQIEPHFLFNSLNTIVAEIAERPATAEEMTRRLSDYLRYSLDKRGHGLCRLEEEIEAAETYVRIMAIRFDTRLECRCRVDPAALDKMLPHMTLQGLVENAIKHGMRARQESFVIDIDAHMQEDELLVLVSNVGQLRAPFDLARGGGGLGTLCRRLALRYPNRYQFALDQRGEKTVAQLRVSGEPEALLSATLG</sequence>
<dbReference type="PANTHER" id="PTHR34220">
    <property type="entry name" value="SENSOR HISTIDINE KINASE YPDA"/>
    <property type="match status" value="1"/>
</dbReference>